<proteinExistence type="predicted"/>
<dbReference type="OrthoDB" id="2438421at2759"/>
<reference evidence="1 2" key="1">
    <citation type="journal article" date="2019" name="Sci. Rep.">
        <title>Orb-weaving spider Araneus ventricosus genome elucidates the spidroin gene catalogue.</title>
        <authorList>
            <person name="Kono N."/>
            <person name="Nakamura H."/>
            <person name="Ohtoshi R."/>
            <person name="Moran D.A.P."/>
            <person name="Shinohara A."/>
            <person name="Yoshida Y."/>
            <person name="Fujiwara M."/>
            <person name="Mori M."/>
            <person name="Tomita M."/>
            <person name="Arakawa K."/>
        </authorList>
    </citation>
    <scope>NUCLEOTIDE SEQUENCE [LARGE SCALE GENOMIC DNA]</scope>
</reference>
<protein>
    <submittedName>
        <fullName evidence="1">Uncharacterized protein</fullName>
    </submittedName>
</protein>
<comment type="caution">
    <text evidence="1">The sequence shown here is derived from an EMBL/GenBank/DDBJ whole genome shotgun (WGS) entry which is preliminary data.</text>
</comment>
<dbReference type="EMBL" id="BGPR01004157">
    <property type="protein sequence ID" value="GBM96589.1"/>
    <property type="molecule type" value="Genomic_DNA"/>
</dbReference>
<name>A0A4Y2K405_ARAVE</name>
<gene>
    <name evidence="1" type="ORF">AVEN_111414_1</name>
</gene>
<evidence type="ECO:0000313" key="1">
    <source>
        <dbReference type="EMBL" id="GBM96589.1"/>
    </source>
</evidence>
<keyword evidence="2" id="KW-1185">Reference proteome</keyword>
<evidence type="ECO:0000313" key="2">
    <source>
        <dbReference type="Proteomes" id="UP000499080"/>
    </source>
</evidence>
<organism evidence="1 2">
    <name type="scientific">Araneus ventricosus</name>
    <name type="common">Orbweaver spider</name>
    <name type="synonym">Epeira ventricosa</name>
    <dbReference type="NCBI Taxonomy" id="182803"/>
    <lineage>
        <taxon>Eukaryota</taxon>
        <taxon>Metazoa</taxon>
        <taxon>Ecdysozoa</taxon>
        <taxon>Arthropoda</taxon>
        <taxon>Chelicerata</taxon>
        <taxon>Arachnida</taxon>
        <taxon>Araneae</taxon>
        <taxon>Araneomorphae</taxon>
        <taxon>Entelegynae</taxon>
        <taxon>Araneoidea</taxon>
        <taxon>Araneidae</taxon>
        <taxon>Araneus</taxon>
    </lineage>
</organism>
<dbReference type="Proteomes" id="UP000499080">
    <property type="component" value="Unassembled WGS sequence"/>
</dbReference>
<accession>A0A4Y2K405</accession>
<dbReference type="AlphaFoldDB" id="A0A4Y2K405"/>
<sequence>MTRSKTKAVKISKYTNSRWFGLSSLALQTLPTRTDTMAKFTVRSGPLDRMAPDSIPDSIKGPWYKCSLFELNLKSRIKPAYMVGSSVTSERLVSALSDVVSDKRSRLTYQHIAERVFMSRLDDKYWPEN</sequence>